<keyword evidence="2" id="KW-1133">Transmembrane helix</keyword>
<feature type="transmembrane region" description="Helical" evidence="2">
    <location>
        <begin position="296"/>
        <end position="317"/>
    </location>
</feature>
<feature type="transmembrane region" description="Helical" evidence="2">
    <location>
        <begin position="251"/>
        <end position="276"/>
    </location>
</feature>
<organism evidence="3 4">
    <name type="scientific">Paludibaculum fermentans</name>
    <dbReference type="NCBI Taxonomy" id="1473598"/>
    <lineage>
        <taxon>Bacteria</taxon>
        <taxon>Pseudomonadati</taxon>
        <taxon>Acidobacteriota</taxon>
        <taxon>Terriglobia</taxon>
        <taxon>Bryobacterales</taxon>
        <taxon>Bryobacteraceae</taxon>
        <taxon>Paludibaculum</taxon>
    </lineage>
</organism>
<feature type="region of interest" description="Disordered" evidence="1">
    <location>
        <begin position="1"/>
        <end position="31"/>
    </location>
</feature>
<evidence type="ECO:0000313" key="4">
    <source>
        <dbReference type="Proteomes" id="UP000593892"/>
    </source>
</evidence>
<dbReference type="Proteomes" id="UP000593892">
    <property type="component" value="Chromosome"/>
</dbReference>
<evidence type="ECO:0000256" key="1">
    <source>
        <dbReference type="SAM" id="MobiDB-lite"/>
    </source>
</evidence>
<evidence type="ECO:0000256" key="2">
    <source>
        <dbReference type="SAM" id="Phobius"/>
    </source>
</evidence>
<keyword evidence="4" id="KW-1185">Reference proteome</keyword>
<reference evidence="3 4" key="1">
    <citation type="submission" date="2020-10" db="EMBL/GenBank/DDBJ databases">
        <title>Complete genome sequence of Paludibaculum fermentans P105T, a facultatively anaerobic acidobacterium capable of dissimilatory Fe(III) reduction.</title>
        <authorList>
            <person name="Dedysh S.N."/>
            <person name="Beletsky A.V."/>
            <person name="Kulichevskaya I.S."/>
            <person name="Mardanov A.V."/>
            <person name="Ravin N.V."/>
        </authorList>
    </citation>
    <scope>NUCLEOTIDE SEQUENCE [LARGE SCALE GENOMIC DNA]</scope>
    <source>
        <strain evidence="3 4">P105</strain>
    </source>
</reference>
<feature type="compositionally biased region" description="Basic and acidic residues" evidence="1">
    <location>
        <begin position="7"/>
        <end position="19"/>
    </location>
</feature>
<proteinExistence type="predicted"/>
<evidence type="ECO:0000313" key="3">
    <source>
        <dbReference type="EMBL" id="QOY88425.1"/>
    </source>
</evidence>
<feature type="transmembrane region" description="Helical" evidence="2">
    <location>
        <begin position="225"/>
        <end position="244"/>
    </location>
</feature>
<feature type="transmembrane region" description="Helical" evidence="2">
    <location>
        <begin position="150"/>
        <end position="169"/>
    </location>
</feature>
<feature type="transmembrane region" description="Helical" evidence="2">
    <location>
        <begin position="38"/>
        <end position="57"/>
    </location>
</feature>
<dbReference type="AlphaFoldDB" id="A0A7S7NRL2"/>
<feature type="transmembrane region" description="Helical" evidence="2">
    <location>
        <begin position="175"/>
        <end position="191"/>
    </location>
</feature>
<evidence type="ECO:0008006" key="5">
    <source>
        <dbReference type="Google" id="ProtNLM"/>
    </source>
</evidence>
<keyword evidence="2" id="KW-0812">Transmembrane</keyword>
<dbReference type="KEGG" id="pfer:IRI77_00210"/>
<keyword evidence="2" id="KW-0472">Membrane</keyword>
<gene>
    <name evidence="3" type="ORF">IRI77_00210</name>
</gene>
<sequence length="331" mass="35998">MANNKPHRADRTVAAEPKGHRPQPSVAVPTPPPAPTQWPPLLLTLCVLFPTLVYYFLVARMPLDRFASQMITEDAFYYLVPAKNFVRSFVFSLDGRNATNGFQPLWMSAAVAIMGVLPDRLAQLRAISAGGFLLVLASTLAYMRLCPRALAYKAVFAALLLFSPLFIYWNTGMESGVAAASLVGLLAYTYTLKDEFPSQKRMLVLGGLLSCAALSRLDYALLLPLMTLALGALAFTPAALAVPARTRFTRLILPLVLPTACLGLYVLGNLVFFGSIFPASMMAKGHIEKTGLPAGAHFSTALAILKPYLINLIPVLLGGQDHWEPRAFNLF</sequence>
<protein>
    <recommendedName>
        <fullName evidence="5">Glycosyltransferase RgtA/B/C/D-like domain-containing protein</fullName>
    </recommendedName>
</protein>
<dbReference type="EMBL" id="CP063849">
    <property type="protein sequence ID" value="QOY88425.1"/>
    <property type="molecule type" value="Genomic_DNA"/>
</dbReference>
<accession>A0A7S7NRL2</accession>
<feature type="transmembrane region" description="Helical" evidence="2">
    <location>
        <begin position="124"/>
        <end position="143"/>
    </location>
</feature>
<dbReference type="RefSeq" id="WP_194450087.1">
    <property type="nucleotide sequence ID" value="NZ_CP063849.1"/>
</dbReference>
<name>A0A7S7NRL2_PALFE</name>